<reference evidence="1" key="1">
    <citation type="submission" date="2021-05" db="EMBL/GenBank/DDBJ databases">
        <authorList>
            <person name="Scholz U."/>
            <person name="Mascher M."/>
            <person name="Fiebig A."/>
        </authorList>
    </citation>
    <scope>NUCLEOTIDE SEQUENCE [LARGE SCALE GENOMIC DNA]</scope>
</reference>
<accession>A0ACD6AF54</accession>
<proteinExistence type="predicted"/>
<sequence length="371" mass="41149">MEETTAAAAAAAAATAISFPEDVVREILVRVEDEADLFRCALTCTRWRRLVAKASFLRRRWPEPHASSFLSGFFTAKRLALTDPAATVSLVPTPGSMAVLNLLAGTCEVIPLHKGASKTWAIGCAILTATDWPSDGKQAAHGHSATFFKLLIINTTDVFHRPWTIQTFTSGEASWNTVCEFSFDDPEIGTLMHLTAVVCRGKAHWLVRHVCLQTLDVDVETCKVSQTEIPVPILYRKGYAVPRLSIDDVGGALSLLHLRRPGLMVDIWTQQQDHQETGGHAGDDARWVCRILELQLPTHNIQSEAETMYLSFLGEKGGMLLLKDNHRHFYAVDLKTGVMRELMDCGRISSAKVVPFEMDWQTFFVSRLGSK</sequence>
<organism evidence="1 2">
    <name type="scientific">Avena sativa</name>
    <name type="common">Oat</name>
    <dbReference type="NCBI Taxonomy" id="4498"/>
    <lineage>
        <taxon>Eukaryota</taxon>
        <taxon>Viridiplantae</taxon>
        <taxon>Streptophyta</taxon>
        <taxon>Embryophyta</taxon>
        <taxon>Tracheophyta</taxon>
        <taxon>Spermatophyta</taxon>
        <taxon>Magnoliopsida</taxon>
        <taxon>Liliopsida</taxon>
        <taxon>Poales</taxon>
        <taxon>Poaceae</taxon>
        <taxon>BOP clade</taxon>
        <taxon>Pooideae</taxon>
        <taxon>Poodae</taxon>
        <taxon>Poeae</taxon>
        <taxon>Poeae Chloroplast Group 1 (Aveneae type)</taxon>
        <taxon>Aveninae</taxon>
        <taxon>Avena</taxon>
    </lineage>
</organism>
<name>A0ACD6AF54_AVESA</name>
<dbReference type="Proteomes" id="UP001732700">
    <property type="component" value="Chromosome 7D"/>
</dbReference>
<evidence type="ECO:0000313" key="1">
    <source>
        <dbReference type="EnsemblPlants" id="AVESA.00010b.r2.7DG1346010.1.CDS"/>
    </source>
</evidence>
<keyword evidence="2" id="KW-1185">Reference proteome</keyword>
<dbReference type="EnsemblPlants" id="AVESA.00010b.r2.7DG1346010.1">
    <property type="protein sequence ID" value="AVESA.00010b.r2.7DG1346010.1.CDS"/>
    <property type="gene ID" value="AVESA.00010b.r2.7DG1346010"/>
</dbReference>
<evidence type="ECO:0000313" key="2">
    <source>
        <dbReference type="Proteomes" id="UP001732700"/>
    </source>
</evidence>
<protein>
    <submittedName>
        <fullName evidence="1">Uncharacterized protein</fullName>
    </submittedName>
</protein>
<reference evidence="1" key="2">
    <citation type="submission" date="2025-09" db="UniProtKB">
        <authorList>
            <consortium name="EnsemblPlants"/>
        </authorList>
    </citation>
    <scope>IDENTIFICATION</scope>
</reference>